<proteinExistence type="predicted"/>
<dbReference type="WBParaSite" id="PS1159_v2.g5767.t1">
    <property type="protein sequence ID" value="PS1159_v2.g5767.t1"/>
    <property type="gene ID" value="PS1159_v2.g5767"/>
</dbReference>
<dbReference type="Proteomes" id="UP000887580">
    <property type="component" value="Unplaced"/>
</dbReference>
<name>A0AC35GK11_9BILA</name>
<reference evidence="2" key="1">
    <citation type="submission" date="2022-11" db="UniProtKB">
        <authorList>
            <consortium name="WormBaseParasite"/>
        </authorList>
    </citation>
    <scope>IDENTIFICATION</scope>
</reference>
<organism evidence="1 2">
    <name type="scientific">Panagrolaimus sp. PS1159</name>
    <dbReference type="NCBI Taxonomy" id="55785"/>
    <lineage>
        <taxon>Eukaryota</taxon>
        <taxon>Metazoa</taxon>
        <taxon>Ecdysozoa</taxon>
        <taxon>Nematoda</taxon>
        <taxon>Chromadorea</taxon>
        <taxon>Rhabditida</taxon>
        <taxon>Tylenchina</taxon>
        <taxon>Panagrolaimomorpha</taxon>
        <taxon>Panagrolaimoidea</taxon>
        <taxon>Panagrolaimidae</taxon>
        <taxon>Panagrolaimus</taxon>
    </lineage>
</organism>
<protein>
    <submittedName>
        <fullName evidence="2">Very low-density lipoprotein receptor</fullName>
    </submittedName>
</protein>
<evidence type="ECO:0000313" key="1">
    <source>
        <dbReference type="Proteomes" id="UP000887580"/>
    </source>
</evidence>
<evidence type="ECO:0000313" key="2">
    <source>
        <dbReference type="WBParaSite" id="PS1159_v2.g5767.t1"/>
    </source>
</evidence>
<accession>A0AC35GK11</accession>
<sequence>MYYKSSIYILIYISCLIVYSYQAAAPDHEACGPLMFNCGNNVCIPRSWRCDGDTDCLNGNDEKSCDTQPSSPQCDEKNFYKCKESSPTSRSTMSELRWRSLAQLFPSSCIPLKWKCDGEFDCPEKDDEHECNEITCGEGQFKCKGFAHHATSCIPNSWVCDGQSDCVDMSDEKDCGAEDKKVEKCADDEFQCNDGQCIFASWQCDGEFDCKDNSDENESCKNQPCNATTHFQCKNSHFCLPKAWQCDGQGDCPDHSDEANCTDVKTMHPVTCSKDEFKCKNGAECIRNAWVCDGDKDCTDGSDEICTDSARKCGVDETLCPDNICRESCEATSPKPDIQVCNTEKSYKCNDTSCIPLHRLCNDNLAINDCLKTVCDKEILQCNPADNPYCNCRDTTKGGKICYCPSGFEKKGGSCVDIDECLEPGTCDQKCTNLVGTYKCDCYPGFQLTGGKTVDGDGISHPASKCRAVGDDPLLFLSNRAAIRQYDLVTNKYHPLVNKLDSAVAMDYWHKNRTLIWSDVSKEQIVICQMHNKTNIFECDDGKNQILIDKNISTPDGLAVDWVHGLLFWTDTGLDSINVYDLVNNKRRVLFNTSLEEPRAIAVDPTAGLIFWTDWGTQKIERAGMDGKDRVEVISGETVRWPNGLAVDIYDQRIYWADAKTKAISSCDYWGKDVRTILHSHEYLKHPFSLTVFEERLYWTDWDHEGVLTVNKFKGDDVKTVMHGVPGPMTVRIFHQMAQPNHTNKCDLHQCDHLCLPRAHIRKSNVHDEESIKGLPYSCGCDMGFELSGLTKCLPENGLIDVLAQEISGDSNSSDHALFIFFICGLIVSGVLVTGYVYRQKRFARFSALNFDNPIYRRTIEEGNEFDNDNSLGAIPVNPASASQEPRLILSNSVTAQYNREQAAYMDNDPLNDRRGIY</sequence>